<evidence type="ECO:0000256" key="13">
    <source>
        <dbReference type="ARBA" id="ARBA00023242"/>
    </source>
</evidence>
<feature type="domain" description="VWFA" evidence="14">
    <location>
        <begin position="80"/>
        <end position="232"/>
    </location>
</feature>
<dbReference type="InterPro" id="IPR036494">
    <property type="entry name" value="Ku_C_sf"/>
</dbReference>
<dbReference type="PROSITE" id="PS50234">
    <property type="entry name" value="VWFA"/>
    <property type="match status" value="1"/>
</dbReference>
<dbReference type="InterPro" id="IPR006164">
    <property type="entry name" value="DNA_bd_Ku70/Ku80"/>
</dbReference>
<keyword evidence="16" id="KW-1185">Reference proteome</keyword>
<dbReference type="GO" id="GO:0003684">
    <property type="term" value="F:damaged DNA binding"/>
    <property type="evidence" value="ECO:0007669"/>
    <property type="project" value="InterPro"/>
</dbReference>
<evidence type="ECO:0000256" key="9">
    <source>
        <dbReference type="ARBA" id="ARBA00022840"/>
    </source>
</evidence>
<evidence type="ECO:0000256" key="12">
    <source>
        <dbReference type="ARBA" id="ARBA00023204"/>
    </source>
</evidence>
<dbReference type="GO" id="GO:0016787">
    <property type="term" value="F:hydrolase activity"/>
    <property type="evidence" value="ECO:0007669"/>
    <property type="project" value="UniProtKB-KW"/>
</dbReference>
<evidence type="ECO:0000256" key="10">
    <source>
        <dbReference type="ARBA" id="ARBA00023125"/>
    </source>
</evidence>
<dbReference type="FunFam" id="2.40.290.10:FF:000005">
    <property type="entry name" value="X-ray repair cross-complementing protein 5"/>
    <property type="match status" value="1"/>
</dbReference>
<dbReference type="Pfam" id="PF03730">
    <property type="entry name" value="Ku_C"/>
    <property type="match status" value="1"/>
</dbReference>
<dbReference type="SUPFAM" id="SSF53300">
    <property type="entry name" value="vWA-like"/>
    <property type="match status" value="1"/>
</dbReference>
<dbReference type="Gene3D" id="1.10.1600.10">
    <property type="match status" value="1"/>
</dbReference>
<keyword evidence="12" id="KW-0234">DNA repair</keyword>
<keyword evidence="13" id="KW-0539">Nucleus</keyword>
<dbReference type="GO" id="GO:0000723">
    <property type="term" value="P:telomere maintenance"/>
    <property type="evidence" value="ECO:0007669"/>
    <property type="project" value="InterPro"/>
</dbReference>
<dbReference type="GO" id="GO:0006310">
    <property type="term" value="P:DNA recombination"/>
    <property type="evidence" value="ECO:0007669"/>
    <property type="project" value="UniProtKB-KW"/>
</dbReference>
<dbReference type="SMART" id="SM00559">
    <property type="entry name" value="Ku78"/>
    <property type="match status" value="1"/>
</dbReference>
<dbReference type="GO" id="GO:0006303">
    <property type="term" value="P:double-strand break repair via nonhomologous end joining"/>
    <property type="evidence" value="ECO:0007669"/>
    <property type="project" value="InterPro"/>
</dbReference>
<keyword evidence="9" id="KW-0067">ATP-binding</keyword>
<feature type="non-terminal residue" evidence="15">
    <location>
        <position position="813"/>
    </location>
</feature>
<dbReference type="FunFam" id="1.10.1600.10:FF:000002">
    <property type="entry name" value="X-ray repair cross-complementing protein 5"/>
    <property type="match status" value="1"/>
</dbReference>
<dbReference type="Gene3D" id="1.25.40.240">
    <property type="entry name" value="Ku, C-terminal domain"/>
    <property type="match status" value="1"/>
</dbReference>
<evidence type="ECO:0000256" key="2">
    <source>
        <dbReference type="ARBA" id="ARBA00004286"/>
    </source>
</evidence>
<dbReference type="InterPro" id="IPR002035">
    <property type="entry name" value="VWF_A"/>
</dbReference>
<evidence type="ECO:0000256" key="7">
    <source>
        <dbReference type="ARBA" id="ARBA00022801"/>
    </source>
</evidence>
<keyword evidence="8" id="KW-0347">Helicase</keyword>
<evidence type="ECO:0000256" key="4">
    <source>
        <dbReference type="ARBA" id="ARBA00022454"/>
    </source>
</evidence>
<dbReference type="PANTHER" id="PTHR12604:SF4">
    <property type="entry name" value="X-RAY REPAIR CROSS-COMPLEMENTING PROTEIN 5"/>
    <property type="match status" value="1"/>
</dbReference>
<dbReference type="Proteomes" id="UP000886611">
    <property type="component" value="Unassembled WGS sequence"/>
</dbReference>
<keyword evidence="4" id="KW-0158">Chromosome</keyword>
<accession>A0A8X8BM62</accession>
<name>A0A8X8BM62_POLSE</name>
<evidence type="ECO:0000256" key="1">
    <source>
        <dbReference type="ARBA" id="ARBA00004123"/>
    </source>
</evidence>
<proteinExistence type="inferred from homology"/>
<feature type="non-terminal residue" evidence="15">
    <location>
        <position position="1"/>
    </location>
</feature>
<dbReference type="SUPFAM" id="SSF101420">
    <property type="entry name" value="C-terminal domain of Ku80"/>
    <property type="match status" value="1"/>
</dbReference>
<keyword evidence="6" id="KW-0227">DNA damage</keyword>
<evidence type="ECO:0000256" key="6">
    <source>
        <dbReference type="ARBA" id="ARBA00022763"/>
    </source>
</evidence>
<dbReference type="PANTHER" id="PTHR12604">
    <property type="entry name" value="KU AUTOANTIGEN DNA HELICASE"/>
    <property type="match status" value="1"/>
</dbReference>
<gene>
    <name evidence="15" type="primary">Xrcc5</name>
    <name evidence="15" type="ORF">GTO96_0019259</name>
</gene>
<dbReference type="InterPro" id="IPR012337">
    <property type="entry name" value="RNaseH-like_sf"/>
</dbReference>
<evidence type="ECO:0000256" key="8">
    <source>
        <dbReference type="ARBA" id="ARBA00022806"/>
    </source>
</evidence>
<keyword evidence="10" id="KW-0238">DNA-binding</keyword>
<dbReference type="GO" id="GO:0005524">
    <property type="term" value="F:ATP binding"/>
    <property type="evidence" value="ECO:0007669"/>
    <property type="project" value="UniProtKB-KW"/>
</dbReference>
<evidence type="ECO:0000313" key="16">
    <source>
        <dbReference type="Proteomes" id="UP000886611"/>
    </source>
</evidence>
<dbReference type="FunFam" id="3.40.50.410:FF:000055">
    <property type="entry name" value="X-ray repair cross-complementing protein 5"/>
    <property type="match status" value="1"/>
</dbReference>
<dbReference type="GO" id="GO:0005694">
    <property type="term" value="C:chromosome"/>
    <property type="evidence" value="ECO:0007669"/>
    <property type="project" value="UniProtKB-SubCell"/>
</dbReference>
<protein>
    <submittedName>
        <fullName evidence="15">XRCC5 protein</fullName>
    </submittedName>
</protein>
<dbReference type="Pfam" id="PF02735">
    <property type="entry name" value="Ku"/>
    <property type="match status" value="1"/>
</dbReference>
<comment type="subcellular location">
    <subcellularLocation>
        <location evidence="2">Chromosome</location>
    </subcellularLocation>
    <subcellularLocation>
        <location evidence="1">Nucleus</location>
    </subcellularLocation>
</comment>
<dbReference type="InterPro" id="IPR016194">
    <property type="entry name" value="SPOC-like_C_dom_sf"/>
</dbReference>
<keyword evidence="5" id="KW-0547">Nucleotide-binding</keyword>
<evidence type="ECO:0000259" key="14">
    <source>
        <dbReference type="PROSITE" id="PS50234"/>
    </source>
</evidence>
<dbReference type="Pfam" id="PF08785">
    <property type="entry name" value="Ku_PK_bind"/>
    <property type="match status" value="1"/>
</dbReference>
<sequence>MLCNKDIPVSKVEEEKLLTCRQQVPTKTNITNLFHDLKKYHSVKSADCQKETLSDVPSKHLSSIAVLKQQSIMSSFATAAVVLCLDVGFSMSNSPPGAEQPFVQAKKLVEAFVQRQVFSESKDELAVVLFGSDRTRNSLATDGQYQNIFVMRNLMLPDIELLEEIQNLVQPESQQADILDALVVCMDLLQNEICGKKYEKLHIAMFTDLCSSFNSDQLDVIIANLKKGGISLQIFLPFALDADDHAGHRGDAAESRGPQHSWKGLTQQQKDGLALVKKMMTSLDEDGLEEIYTFSESLEKLTLFKKIERKPMAWPCQLTIGSSLSIRIVGYKAVTEEKVKKTWSMVEAQTLRKDDVRKETVYCLNDDNETEIQKDNTIQGYRYGSDIVPFSKVDQEQMKYKADGKCFSVLGFTKESQVLRHQFMGNQVIKVFAPKDDEHAAVALSALIHSLNEMEMVAIVRYVYDRRCNPQVGAAFPFIKDKYECLIYVQLPYMEDLRLFSFTSLENNRKYTPSGEQLAAVDSLIESMMLVVDKDEEREDIFKVSKIPNPQFQRLFQCLHHRALNPTAPLPSMEQSLRTALDKPQEVTASCLGSLQQVQRCFPLQEAALKKEQKTAQDIFGASKEEPDVKKPHLEAGGDFNISELSEGSVTAVGSVDPVRDFRIIIRQKSLPFNNACNQLINRIDQLLGTKGTQYYIKSIACLQAFREESIKQLEIAMRQSVASAISVPRNLPSQNDDKKLDASIKAEMAVFQSNSKRNCLEHVYQYLMTVPPTSVEAERAFSAADVLCTKMRSHLDDRTLDTLCFLCSYYRN</sequence>
<dbReference type="GO" id="GO:0042162">
    <property type="term" value="F:telomeric DNA binding"/>
    <property type="evidence" value="ECO:0007669"/>
    <property type="project" value="InterPro"/>
</dbReference>
<keyword evidence="11" id="KW-0233">DNA recombination</keyword>
<dbReference type="Gene3D" id="3.40.50.410">
    <property type="entry name" value="von Willebrand factor, type A domain"/>
    <property type="match status" value="1"/>
</dbReference>
<organism evidence="15 16">
    <name type="scientific">Polypterus senegalus</name>
    <name type="common">Senegal bichir</name>
    <dbReference type="NCBI Taxonomy" id="55291"/>
    <lineage>
        <taxon>Eukaryota</taxon>
        <taxon>Metazoa</taxon>
        <taxon>Chordata</taxon>
        <taxon>Craniata</taxon>
        <taxon>Vertebrata</taxon>
        <taxon>Euteleostomi</taxon>
        <taxon>Actinopterygii</taxon>
        <taxon>Polypteriformes</taxon>
        <taxon>Polypteridae</taxon>
        <taxon>Polypterus</taxon>
    </lineage>
</organism>
<evidence type="ECO:0000313" key="15">
    <source>
        <dbReference type="EMBL" id="KAG2459342.1"/>
    </source>
</evidence>
<dbReference type="GO" id="GO:0003690">
    <property type="term" value="F:double-stranded DNA binding"/>
    <property type="evidence" value="ECO:0007669"/>
    <property type="project" value="TreeGrafter"/>
</dbReference>
<dbReference type="CDD" id="cd00873">
    <property type="entry name" value="KU80"/>
    <property type="match status" value="1"/>
</dbReference>
<reference evidence="15 16" key="1">
    <citation type="journal article" date="2021" name="Cell">
        <title>Tracing the genetic footprints of vertebrate landing in non-teleost ray-finned fishes.</title>
        <authorList>
            <person name="Bi X."/>
            <person name="Wang K."/>
            <person name="Yang L."/>
            <person name="Pan H."/>
            <person name="Jiang H."/>
            <person name="Wei Q."/>
            <person name="Fang M."/>
            <person name="Yu H."/>
            <person name="Zhu C."/>
            <person name="Cai Y."/>
            <person name="He Y."/>
            <person name="Gan X."/>
            <person name="Zeng H."/>
            <person name="Yu D."/>
            <person name="Zhu Y."/>
            <person name="Jiang H."/>
            <person name="Qiu Q."/>
            <person name="Yang H."/>
            <person name="Zhang Y.E."/>
            <person name="Wang W."/>
            <person name="Zhu M."/>
            <person name="He S."/>
            <person name="Zhang G."/>
        </authorList>
    </citation>
    <scope>NUCLEOTIDE SEQUENCE [LARGE SCALE GENOMIC DNA]</scope>
    <source>
        <strain evidence="15">Bchr_013</strain>
    </source>
</reference>
<evidence type="ECO:0000256" key="3">
    <source>
        <dbReference type="ARBA" id="ARBA00007726"/>
    </source>
</evidence>
<dbReference type="InterPro" id="IPR024193">
    <property type="entry name" value="Ku80"/>
</dbReference>
<dbReference type="Gene3D" id="2.40.290.10">
    <property type="match status" value="1"/>
</dbReference>
<dbReference type="GO" id="GO:0003678">
    <property type="term" value="F:DNA helicase activity"/>
    <property type="evidence" value="ECO:0007669"/>
    <property type="project" value="InterPro"/>
</dbReference>
<comment type="caution">
    <text evidence="15">The sequence shown here is derived from an EMBL/GenBank/DDBJ whole genome shotgun (WGS) entry which is preliminary data.</text>
</comment>
<dbReference type="EMBL" id="JAATIS010005477">
    <property type="protein sequence ID" value="KAG2459342.1"/>
    <property type="molecule type" value="Genomic_DNA"/>
</dbReference>
<comment type="similarity">
    <text evidence="3">Belongs to the ku80 family.</text>
</comment>
<dbReference type="InterPro" id="IPR014893">
    <property type="entry name" value="Ku_PK_bind"/>
</dbReference>
<dbReference type="Pfam" id="PF03731">
    <property type="entry name" value="Ku_N"/>
    <property type="match status" value="1"/>
</dbReference>
<dbReference type="InterPro" id="IPR005161">
    <property type="entry name" value="Ku_N"/>
</dbReference>
<evidence type="ECO:0000256" key="5">
    <source>
        <dbReference type="ARBA" id="ARBA00022741"/>
    </source>
</evidence>
<dbReference type="SUPFAM" id="SSF53098">
    <property type="entry name" value="Ribonuclease H-like"/>
    <property type="match status" value="1"/>
</dbReference>
<evidence type="ECO:0000256" key="11">
    <source>
        <dbReference type="ARBA" id="ARBA00023172"/>
    </source>
</evidence>
<dbReference type="InterPro" id="IPR036465">
    <property type="entry name" value="vWFA_dom_sf"/>
</dbReference>
<keyword evidence="7" id="KW-0378">Hydrolase</keyword>
<dbReference type="InterPro" id="IPR005160">
    <property type="entry name" value="Ku_C"/>
</dbReference>
<dbReference type="SUPFAM" id="SSF100939">
    <property type="entry name" value="SPOC domain-like"/>
    <property type="match status" value="1"/>
</dbReference>
<dbReference type="GO" id="GO:0043564">
    <property type="term" value="C:Ku70:Ku80 complex"/>
    <property type="evidence" value="ECO:0007669"/>
    <property type="project" value="InterPro"/>
</dbReference>
<dbReference type="AlphaFoldDB" id="A0A8X8BM62"/>